<dbReference type="CDD" id="cd08498">
    <property type="entry name" value="PBP2_NikA_DppA_OppA_like_2"/>
    <property type="match status" value="1"/>
</dbReference>
<accession>A0ABT9YMT7</accession>
<dbReference type="SUPFAM" id="SSF53850">
    <property type="entry name" value="Periplasmic binding protein-like II"/>
    <property type="match status" value="1"/>
</dbReference>
<dbReference type="EMBL" id="JAUSUA010000009">
    <property type="protein sequence ID" value="MDQ0209165.1"/>
    <property type="molecule type" value="Genomic_DNA"/>
</dbReference>
<dbReference type="Pfam" id="PF00496">
    <property type="entry name" value="SBP_bac_5"/>
    <property type="match status" value="1"/>
</dbReference>
<comment type="caution">
    <text evidence="3">The sequence shown here is derived from an EMBL/GenBank/DDBJ whole genome shotgun (WGS) entry which is preliminary data.</text>
</comment>
<dbReference type="Gene3D" id="3.10.105.10">
    <property type="entry name" value="Dipeptide-binding Protein, Domain 3"/>
    <property type="match status" value="1"/>
</dbReference>
<evidence type="ECO:0000259" key="2">
    <source>
        <dbReference type="Pfam" id="PF00496"/>
    </source>
</evidence>
<name>A0ABT9YMT7_9BACI</name>
<dbReference type="Gene3D" id="3.40.190.10">
    <property type="entry name" value="Periplasmic binding protein-like II"/>
    <property type="match status" value="1"/>
</dbReference>
<feature type="domain" description="Solute-binding protein family 5" evidence="2">
    <location>
        <begin position="82"/>
        <end position="424"/>
    </location>
</feature>
<keyword evidence="4" id="KW-1185">Reference proteome</keyword>
<dbReference type="RefSeq" id="WP_306985826.1">
    <property type="nucleotide sequence ID" value="NZ_JAUSUA010000009.1"/>
</dbReference>
<dbReference type="InterPro" id="IPR000914">
    <property type="entry name" value="SBP_5_dom"/>
</dbReference>
<dbReference type="Gene3D" id="3.90.76.10">
    <property type="entry name" value="Dipeptide-binding Protein, Domain 1"/>
    <property type="match status" value="1"/>
</dbReference>
<reference evidence="3 4" key="1">
    <citation type="submission" date="2023-07" db="EMBL/GenBank/DDBJ databases">
        <title>Genomic Encyclopedia of Type Strains, Phase IV (KMG-IV): sequencing the most valuable type-strain genomes for metagenomic binning, comparative biology and taxonomic classification.</title>
        <authorList>
            <person name="Goeker M."/>
        </authorList>
    </citation>
    <scope>NUCLEOTIDE SEQUENCE [LARGE SCALE GENOMIC DNA]</scope>
    <source>
        <strain evidence="3 4">DSM 19154</strain>
    </source>
</reference>
<gene>
    <name evidence="3" type="ORF">J2S05_004005</name>
</gene>
<dbReference type="InterPro" id="IPR039424">
    <property type="entry name" value="SBP_5"/>
</dbReference>
<proteinExistence type="predicted"/>
<dbReference type="PANTHER" id="PTHR30290">
    <property type="entry name" value="PERIPLASMIC BINDING COMPONENT OF ABC TRANSPORTER"/>
    <property type="match status" value="1"/>
</dbReference>
<dbReference type="PROSITE" id="PS51257">
    <property type="entry name" value="PROKAR_LIPOPROTEIN"/>
    <property type="match status" value="1"/>
</dbReference>
<dbReference type="InterPro" id="IPR030678">
    <property type="entry name" value="Peptide/Ni-bd"/>
</dbReference>
<keyword evidence="1" id="KW-0732">Signal</keyword>
<dbReference type="PIRSF" id="PIRSF002741">
    <property type="entry name" value="MppA"/>
    <property type="match status" value="1"/>
</dbReference>
<protein>
    <submittedName>
        <fullName evidence="3">Peptide/nickel transport system substrate-binding protein</fullName>
    </submittedName>
</protein>
<evidence type="ECO:0000313" key="3">
    <source>
        <dbReference type="EMBL" id="MDQ0209165.1"/>
    </source>
</evidence>
<dbReference type="Proteomes" id="UP001225034">
    <property type="component" value="Unassembled WGS sequence"/>
</dbReference>
<sequence>MNWTKLSVPVLSSLLVLTACGGIEDPDSPSTSSDDSEENNVLTIANPADITTLDPQNNSVITTSAVLVNIYNKLVKRDESGEIIADLATDWEPIDDQTWEFNLQPDVTFQNGDAFTAEDVKFSLERVAKDDSLQQYSTFNIIDSVEVIDDSTVRIHTNEPDPQLLSRLAIAGASILPAAYFEEVGSDEFFQDPVGTGPYELNNWNRDEQVELVKFEDYFEGEPNWDTVHFNVVPEDSTRVSELLTDGTDIAFNIPTADFDRIDDNDGTHVAVEPIQRVIQLWLSTEDGAATADPAVREAIDLAINNQVIIDEILNGAGTATRTQISPGNFGADESLYDTFEYDQERARELLAEAGYEDGVTVEISVNNYYTEMAQVMEGMLADVGITADIELVEQSQFAERLFNEELREGVFVGWGNDMFDGSTLELFRESNVTSYDNPEVDSLLDAAATNMNEEERAEQFKEIQQILAEDRGVVYLFQLQGRYGVSDRIDYTPRLDELYYVDDITLN</sequence>
<organism evidence="3 4">
    <name type="scientific">Alkalicoccobacillus murimartini</name>
    <dbReference type="NCBI Taxonomy" id="171685"/>
    <lineage>
        <taxon>Bacteria</taxon>
        <taxon>Bacillati</taxon>
        <taxon>Bacillota</taxon>
        <taxon>Bacilli</taxon>
        <taxon>Bacillales</taxon>
        <taxon>Bacillaceae</taxon>
        <taxon>Alkalicoccobacillus</taxon>
    </lineage>
</organism>
<evidence type="ECO:0000256" key="1">
    <source>
        <dbReference type="SAM" id="SignalP"/>
    </source>
</evidence>
<feature type="signal peptide" evidence="1">
    <location>
        <begin position="1"/>
        <end position="21"/>
    </location>
</feature>
<feature type="chain" id="PRO_5046903532" evidence="1">
    <location>
        <begin position="22"/>
        <end position="508"/>
    </location>
</feature>
<evidence type="ECO:0000313" key="4">
    <source>
        <dbReference type="Proteomes" id="UP001225034"/>
    </source>
</evidence>